<gene>
    <name evidence="2" type="ORF">C2845_PM12G30920</name>
</gene>
<evidence type="ECO:0000313" key="3">
    <source>
        <dbReference type="Proteomes" id="UP000275267"/>
    </source>
</evidence>
<reference evidence="3" key="1">
    <citation type="journal article" date="2019" name="Nat. Commun.">
        <title>The genome of broomcorn millet.</title>
        <authorList>
            <person name="Zou C."/>
            <person name="Miki D."/>
            <person name="Li D."/>
            <person name="Tang Q."/>
            <person name="Xiao L."/>
            <person name="Rajput S."/>
            <person name="Deng P."/>
            <person name="Jia W."/>
            <person name="Huang R."/>
            <person name="Zhang M."/>
            <person name="Sun Y."/>
            <person name="Hu J."/>
            <person name="Fu X."/>
            <person name="Schnable P.S."/>
            <person name="Li F."/>
            <person name="Zhang H."/>
            <person name="Feng B."/>
            <person name="Zhu X."/>
            <person name="Liu R."/>
            <person name="Schnable J.C."/>
            <person name="Zhu J.-K."/>
            <person name="Zhang H."/>
        </authorList>
    </citation>
    <scope>NUCLEOTIDE SEQUENCE [LARGE SCALE GENOMIC DNA]</scope>
</reference>
<dbReference type="Proteomes" id="UP000275267">
    <property type="component" value="Unassembled WGS sequence"/>
</dbReference>
<evidence type="ECO:0000256" key="1">
    <source>
        <dbReference type="SAM" id="MobiDB-lite"/>
    </source>
</evidence>
<dbReference type="AlphaFoldDB" id="A0A3L6QBZ8"/>
<keyword evidence="3" id="KW-1185">Reference proteome</keyword>
<protein>
    <submittedName>
        <fullName evidence="2">Uncharacterized protein</fullName>
    </submittedName>
</protein>
<comment type="caution">
    <text evidence="2">The sequence shown here is derived from an EMBL/GenBank/DDBJ whole genome shotgun (WGS) entry which is preliminary data.</text>
</comment>
<sequence>MQFHGSSPPVPPVAGRCPSALLCLRGHPPRAQAGRSRAARHQAARYPSPSCAEPRSTPRLRPHGGGPRQVVRSRALRPAPCRAAVPSLDLVLLVSTCSHQIHENKGQMISNFALYTYSKSGI</sequence>
<name>A0A3L6QBZ8_PANMI</name>
<accession>A0A3L6QBZ8</accession>
<dbReference type="EMBL" id="PQIB02000012">
    <property type="protein sequence ID" value="RLM78238.1"/>
    <property type="molecule type" value="Genomic_DNA"/>
</dbReference>
<proteinExistence type="predicted"/>
<evidence type="ECO:0000313" key="2">
    <source>
        <dbReference type="EMBL" id="RLM78238.1"/>
    </source>
</evidence>
<organism evidence="2 3">
    <name type="scientific">Panicum miliaceum</name>
    <name type="common">Proso millet</name>
    <name type="synonym">Broomcorn millet</name>
    <dbReference type="NCBI Taxonomy" id="4540"/>
    <lineage>
        <taxon>Eukaryota</taxon>
        <taxon>Viridiplantae</taxon>
        <taxon>Streptophyta</taxon>
        <taxon>Embryophyta</taxon>
        <taxon>Tracheophyta</taxon>
        <taxon>Spermatophyta</taxon>
        <taxon>Magnoliopsida</taxon>
        <taxon>Liliopsida</taxon>
        <taxon>Poales</taxon>
        <taxon>Poaceae</taxon>
        <taxon>PACMAD clade</taxon>
        <taxon>Panicoideae</taxon>
        <taxon>Panicodae</taxon>
        <taxon>Paniceae</taxon>
        <taxon>Panicinae</taxon>
        <taxon>Panicum</taxon>
        <taxon>Panicum sect. Panicum</taxon>
    </lineage>
</organism>
<feature type="region of interest" description="Disordered" evidence="1">
    <location>
        <begin position="28"/>
        <end position="69"/>
    </location>
</feature>